<sequence>MKGIYILKFPLHSEELLENQGFGGCLPESPFGLPRVPDAARLAQPGSNRQSFAVSQLFHLVGADCLCLFQPKFRQKNS</sequence>
<name>A0A067K9E9_JATCU</name>
<gene>
    <name evidence="1" type="ORF">JCGZ_14959</name>
</gene>
<dbReference type="Proteomes" id="UP000027138">
    <property type="component" value="Unassembled WGS sequence"/>
</dbReference>
<reference evidence="1 2" key="1">
    <citation type="journal article" date="2014" name="PLoS ONE">
        <title>Global Analysis of Gene Expression Profiles in Physic Nut (Jatropha curcas L.) Seedlings Exposed to Salt Stress.</title>
        <authorList>
            <person name="Zhang L."/>
            <person name="Zhang C."/>
            <person name="Wu P."/>
            <person name="Chen Y."/>
            <person name="Li M."/>
            <person name="Jiang H."/>
            <person name="Wu G."/>
        </authorList>
    </citation>
    <scope>NUCLEOTIDE SEQUENCE [LARGE SCALE GENOMIC DNA]</scope>
    <source>
        <strain evidence="2">cv. GZQX0401</strain>
        <tissue evidence="1">Young leaves</tissue>
    </source>
</reference>
<evidence type="ECO:0000313" key="1">
    <source>
        <dbReference type="EMBL" id="KDP31643.1"/>
    </source>
</evidence>
<protein>
    <submittedName>
        <fullName evidence="1">Uncharacterized protein</fullName>
    </submittedName>
</protein>
<dbReference type="AlphaFoldDB" id="A0A067K9E9"/>
<organism evidence="1 2">
    <name type="scientific">Jatropha curcas</name>
    <name type="common">Barbados nut</name>
    <dbReference type="NCBI Taxonomy" id="180498"/>
    <lineage>
        <taxon>Eukaryota</taxon>
        <taxon>Viridiplantae</taxon>
        <taxon>Streptophyta</taxon>
        <taxon>Embryophyta</taxon>
        <taxon>Tracheophyta</taxon>
        <taxon>Spermatophyta</taxon>
        <taxon>Magnoliopsida</taxon>
        <taxon>eudicotyledons</taxon>
        <taxon>Gunneridae</taxon>
        <taxon>Pentapetalae</taxon>
        <taxon>rosids</taxon>
        <taxon>fabids</taxon>
        <taxon>Malpighiales</taxon>
        <taxon>Euphorbiaceae</taxon>
        <taxon>Crotonoideae</taxon>
        <taxon>Jatropheae</taxon>
        <taxon>Jatropha</taxon>
    </lineage>
</organism>
<accession>A0A067K9E9</accession>
<dbReference type="EMBL" id="KK914609">
    <property type="protein sequence ID" value="KDP31643.1"/>
    <property type="molecule type" value="Genomic_DNA"/>
</dbReference>
<evidence type="ECO:0000313" key="2">
    <source>
        <dbReference type="Proteomes" id="UP000027138"/>
    </source>
</evidence>
<proteinExistence type="predicted"/>
<keyword evidence="2" id="KW-1185">Reference proteome</keyword>